<reference evidence="2 3" key="1">
    <citation type="journal article" date="2022" name="bioRxiv">
        <title>Genomics of Preaxostyla Flagellates Illuminates Evolutionary Transitions and the Path Towards Mitochondrial Loss.</title>
        <authorList>
            <person name="Novak L.V.F."/>
            <person name="Treitli S.C."/>
            <person name="Pyrih J."/>
            <person name="Halakuc P."/>
            <person name="Pipaliya S.V."/>
            <person name="Vacek V."/>
            <person name="Brzon O."/>
            <person name="Soukal P."/>
            <person name="Eme L."/>
            <person name="Dacks J.B."/>
            <person name="Karnkowska A."/>
            <person name="Elias M."/>
            <person name="Hampl V."/>
        </authorList>
    </citation>
    <scope>NUCLEOTIDE SEQUENCE [LARGE SCALE GENOMIC DNA]</scope>
    <source>
        <strain evidence="2">NAU3</strain>
        <tissue evidence="2">Gut</tissue>
    </source>
</reference>
<proteinExistence type="predicted"/>
<feature type="compositionally biased region" description="Basic and acidic residues" evidence="1">
    <location>
        <begin position="1"/>
        <end position="13"/>
    </location>
</feature>
<evidence type="ECO:0000313" key="3">
    <source>
        <dbReference type="Proteomes" id="UP001281761"/>
    </source>
</evidence>
<gene>
    <name evidence="2" type="ORF">BLNAU_21813</name>
</gene>
<protein>
    <submittedName>
        <fullName evidence="2">Uncharacterized protein</fullName>
    </submittedName>
</protein>
<keyword evidence="3" id="KW-1185">Reference proteome</keyword>
<feature type="region of interest" description="Disordered" evidence="1">
    <location>
        <begin position="1"/>
        <end position="28"/>
    </location>
</feature>
<dbReference type="Proteomes" id="UP001281761">
    <property type="component" value="Unassembled WGS sequence"/>
</dbReference>
<accession>A0ABQ9WUW8</accession>
<organism evidence="2 3">
    <name type="scientific">Blattamonas nauphoetae</name>
    <dbReference type="NCBI Taxonomy" id="2049346"/>
    <lineage>
        <taxon>Eukaryota</taxon>
        <taxon>Metamonada</taxon>
        <taxon>Preaxostyla</taxon>
        <taxon>Oxymonadida</taxon>
        <taxon>Blattamonas</taxon>
    </lineage>
</organism>
<sequence length="136" mass="14393">MTSEPDPSRREESTVVSDNDEPNEHELILRRPSAVFRADTCVDTSEKIVSGGNGVDCFRSANGGDMESTARSVASAKMSEPVPFDGISSKMAAVFVANAEAIECRVHNAQSASSTQFDTCCESGGQLCHGITTNST</sequence>
<dbReference type="EMBL" id="JARBJD010000354">
    <property type="protein sequence ID" value="KAK2943289.1"/>
    <property type="molecule type" value="Genomic_DNA"/>
</dbReference>
<evidence type="ECO:0000313" key="2">
    <source>
        <dbReference type="EMBL" id="KAK2943289.1"/>
    </source>
</evidence>
<evidence type="ECO:0000256" key="1">
    <source>
        <dbReference type="SAM" id="MobiDB-lite"/>
    </source>
</evidence>
<comment type="caution">
    <text evidence="2">The sequence shown here is derived from an EMBL/GenBank/DDBJ whole genome shotgun (WGS) entry which is preliminary data.</text>
</comment>
<name>A0ABQ9WUW8_9EUKA</name>